<feature type="repeat" description="CXXCXGXG motif" evidence="9">
    <location>
        <begin position="186"/>
        <end position="193"/>
    </location>
</feature>
<feature type="binding site" evidence="9">
    <location>
        <position position="203"/>
    </location>
    <ligand>
        <name>Zn(2+)</name>
        <dbReference type="ChEBI" id="CHEBI:29105"/>
        <label>1</label>
    </ligand>
</feature>
<dbReference type="PRINTS" id="PR00625">
    <property type="entry name" value="JDOMAIN"/>
</dbReference>
<dbReference type="HAMAP" id="MF_01152">
    <property type="entry name" value="DnaJ"/>
    <property type="match status" value="1"/>
</dbReference>
<dbReference type="GO" id="GO:0005737">
    <property type="term" value="C:cytoplasm"/>
    <property type="evidence" value="ECO:0007669"/>
    <property type="project" value="UniProtKB-SubCell"/>
</dbReference>
<comment type="function">
    <text evidence="9">Participates actively in the response to hyperosmotic and heat shock by preventing the aggregation of stress-denatured proteins and by disaggregating proteins, also in an autonomous, DnaK-independent fashion. Unfolded proteins bind initially to DnaJ; upon interaction with the DnaJ-bound protein, DnaK hydrolyzes its bound ATP, resulting in the formation of a stable complex. GrpE releases ADP from DnaK; ATP binding to DnaK triggers the release of the substrate protein, thus completing the reaction cycle. Several rounds of ATP-dependent interactions between DnaJ, DnaK and GrpE are required for fully efficient folding. Also involved, together with DnaK and GrpE, in the DNA replication of plasmids through activation of initiation proteins.</text>
</comment>
<keyword evidence="6 9" id="KW-0862">Zinc</keyword>
<evidence type="ECO:0000259" key="11">
    <source>
        <dbReference type="PROSITE" id="PS50076"/>
    </source>
</evidence>
<comment type="subcellular location">
    <subcellularLocation>
        <location evidence="9">Cytoplasm</location>
    </subcellularLocation>
</comment>
<keyword evidence="14" id="KW-1185">Reference proteome</keyword>
<feature type="repeat" description="CXXCXGXG motif" evidence="9">
    <location>
        <begin position="143"/>
        <end position="150"/>
    </location>
</feature>
<comment type="cofactor">
    <cofactor evidence="9">
        <name>Zn(2+)</name>
        <dbReference type="ChEBI" id="CHEBI:29105"/>
    </cofactor>
    <text evidence="9">Binds 2 Zn(2+) ions per monomer.</text>
</comment>
<comment type="similarity">
    <text evidence="9">Belongs to the DnaJ family.</text>
</comment>
<dbReference type="InterPro" id="IPR001305">
    <property type="entry name" value="HSP_DnaJ_Cys-rich_dom"/>
</dbReference>
<dbReference type="Pfam" id="PF00684">
    <property type="entry name" value="DnaJ_CXXCXGXG"/>
    <property type="match status" value="1"/>
</dbReference>
<feature type="binding site" evidence="9">
    <location>
        <position position="160"/>
    </location>
    <ligand>
        <name>Zn(2+)</name>
        <dbReference type="ChEBI" id="CHEBI:29105"/>
        <label>2</label>
    </ligand>
</feature>
<dbReference type="Proteomes" id="UP000050544">
    <property type="component" value="Unassembled WGS sequence"/>
</dbReference>
<feature type="domain" description="J" evidence="11">
    <location>
        <begin position="5"/>
        <end position="69"/>
    </location>
</feature>
<dbReference type="RefSeq" id="WP_054522392.1">
    <property type="nucleotide sequence ID" value="NZ_LGKO01000005.1"/>
</dbReference>
<dbReference type="InterPro" id="IPR008971">
    <property type="entry name" value="HSP40/DnaJ_pept-bd"/>
</dbReference>
<feature type="binding site" evidence="9">
    <location>
        <position position="189"/>
    </location>
    <ligand>
        <name>Zn(2+)</name>
        <dbReference type="ChEBI" id="CHEBI:29105"/>
        <label>2</label>
    </ligand>
</feature>
<feature type="binding site" evidence="9">
    <location>
        <position position="186"/>
    </location>
    <ligand>
        <name>Zn(2+)</name>
        <dbReference type="ChEBI" id="CHEBI:29105"/>
        <label>2</label>
    </ligand>
</feature>
<dbReference type="PROSITE" id="PS51188">
    <property type="entry name" value="ZF_CR"/>
    <property type="match status" value="1"/>
</dbReference>
<dbReference type="InterPro" id="IPR002939">
    <property type="entry name" value="DnaJ_C"/>
</dbReference>
<dbReference type="SUPFAM" id="SSF57938">
    <property type="entry name" value="DnaJ/Hsp40 cysteine-rich domain"/>
    <property type="match status" value="1"/>
</dbReference>
<dbReference type="CDD" id="cd06257">
    <property type="entry name" value="DnaJ"/>
    <property type="match status" value="1"/>
</dbReference>
<evidence type="ECO:0000256" key="7">
    <source>
        <dbReference type="ARBA" id="ARBA00023016"/>
    </source>
</evidence>
<keyword evidence="8 9" id="KW-0143">Chaperone</keyword>
<evidence type="ECO:0000256" key="4">
    <source>
        <dbReference type="ARBA" id="ARBA00022737"/>
    </source>
</evidence>
<dbReference type="STRING" id="869279.SE15_12345"/>
<evidence type="ECO:0000256" key="9">
    <source>
        <dbReference type="HAMAP-Rule" id="MF_01152"/>
    </source>
</evidence>
<protein>
    <recommendedName>
        <fullName evidence="9">Chaperone protein DnaJ</fullName>
    </recommendedName>
</protein>
<dbReference type="Pfam" id="PF00226">
    <property type="entry name" value="DnaJ"/>
    <property type="match status" value="1"/>
</dbReference>
<dbReference type="EMBL" id="LGKO01000005">
    <property type="protein sequence ID" value="KPL82832.1"/>
    <property type="molecule type" value="Genomic_DNA"/>
</dbReference>
<evidence type="ECO:0000256" key="2">
    <source>
        <dbReference type="ARBA" id="ARBA00022705"/>
    </source>
</evidence>
<dbReference type="OrthoDB" id="9779889at2"/>
<dbReference type="CDD" id="cd10719">
    <property type="entry name" value="DnaJ_zf"/>
    <property type="match status" value="1"/>
</dbReference>
<dbReference type="InterPro" id="IPR036869">
    <property type="entry name" value="J_dom_sf"/>
</dbReference>
<keyword evidence="2 9" id="KW-0235">DNA replication</keyword>
<evidence type="ECO:0000256" key="8">
    <source>
        <dbReference type="ARBA" id="ARBA00023186"/>
    </source>
</evidence>
<dbReference type="Gene3D" id="6.20.20.10">
    <property type="match status" value="2"/>
</dbReference>
<dbReference type="FunFam" id="2.60.260.20:FF:000005">
    <property type="entry name" value="Chaperone protein dnaJ 1, mitochondrial"/>
    <property type="match status" value="1"/>
</dbReference>
<dbReference type="Gene3D" id="2.60.260.20">
    <property type="entry name" value="Urease metallochaperone UreE, N-terminal domain"/>
    <property type="match status" value="2"/>
</dbReference>
<dbReference type="InterPro" id="IPR036410">
    <property type="entry name" value="HSP_DnaJ_Cys-rich_dom_sf"/>
</dbReference>
<feature type="binding site" evidence="9">
    <location>
        <position position="146"/>
    </location>
    <ligand>
        <name>Zn(2+)</name>
        <dbReference type="ChEBI" id="CHEBI:29105"/>
        <label>1</label>
    </ligand>
</feature>
<dbReference type="PATRIC" id="fig|869279.4.peg.2093"/>
<dbReference type="GO" id="GO:0008270">
    <property type="term" value="F:zinc ion binding"/>
    <property type="evidence" value="ECO:0007669"/>
    <property type="project" value="UniProtKB-UniRule"/>
</dbReference>
<evidence type="ECO:0000256" key="1">
    <source>
        <dbReference type="ARBA" id="ARBA00022490"/>
    </source>
</evidence>
<feature type="binding site" evidence="9">
    <location>
        <position position="163"/>
    </location>
    <ligand>
        <name>Zn(2+)</name>
        <dbReference type="ChEBI" id="CHEBI:29105"/>
        <label>2</label>
    </ligand>
</feature>
<comment type="subunit">
    <text evidence="9">Homodimer.</text>
</comment>
<accession>A0A0P6XQT7</accession>
<dbReference type="Pfam" id="PF01556">
    <property type="entry name" value="DnaJ_C"/>
    <property type="match status" value="1"/>
</dbReference>
<keyword evidence="4 9" id="KW-0677">Repeat</keyword>
<dbReference type="SMART" id="SM00271">
    <property type="entry name" value="DnaJ"/>
    <property type="match status" value="1"/>
</dbReference>
<reference evidence="13 14" key="1">
    <citation type="submission" date="2015-07" db="EMBL/GenBank/DDBJ databases">
        <title>Whole genome sequence of Thermanaerothrix daxensis DSM 23592.</title>
        <authorList>
            <person name="Hemp J."/>
            <person name="Ward L.M."/>
            <person name="Pace L.A."/>
            <person name="Fischer W.W."/>
        </authorList>
    </citation>
    <scope>NUCLEOTIDE SEQUENCE [LARGE SCALE GENOMIC DNA]</scope>
    <source>
        <strain evidence="13 14">GNS-1</strain>
    </source>
</reference>
<feature type="binding site" evidence="9">
    <location>
        <position position="200"/>
    </location>
    <ligand>
        <name>Zn(2+)</name>
        <dbReference type="ChEBI" id="CHEBI:29105"/>
        <label>1</label>
    </ligand>
</feature>
<evidence type="ECO:0000313" key="14">
    <source>
        <dbReference type="Proteomes" id="UP000050544"/>
    </source>
</evidence>
<dbReference type="InterPro" id="IPR012724">
    <property type="entry name" value="DnaJ"/>
</dbReference>
<keyword evidence="7 9" id="KW-0346">Stress response</keyword>
<dbReference type="GO" id="GO:0005524">
    <property type="term" value="F:ATP binding"/>
    <property type="evidence" value="ECO:0007669"/>
    <property type="project" value="InterPro"/>
</dbReference>
<dbReference type="InterPro" id="IPR018253">
    <property type="entry name" value="DnaJ_domain_CS"/>
</dbReference>
<dbReference type="PANTHER" id="PTHR43096">
    <property type="entry name" value="DNAJ HOMOLOG 1, MITOCHONDRIAL-RELATED"/>
    <property type="match status" value="1"/>
</dbReference>
<evidence type="ECO:0000256" key="6">
    <source>
        <dbReference type="ARBA" id="ARBA00022833"/>
    </source>
</evidence>
<dbReference type="SUPFAM" id="SSF46565">
    <property type="entry name" value="Chaperone J-domain"/>
    <property type="match status" value="1"/>
</dbReference>
<feature type="repeat" description="CXXCXGXG motif" evidence="9">
    <location>
        <begin position="200"/>
        <end position="207"/>
    </location>
</feature>
<feature type="zinc finger region" description="CR-type" evidence="10">
    <location>
        <begin position="130"/>
        <end position="212"/>
    </location>
</feature>
<evidence type="ECO:0000256" key="3">
    <source>
        <dbReference type="ARBA" id="ARBA00022723"/>
    </source>
</evidence>
<keyword evidence="1 9" id="KW-0963">Cytoplasm</keyword>
<evidence type="ECO:0000256" key="10">
    <source>
        <dbReference type="PROSITE-ProRule" id="PRU00546"/>
    </source>
</evidence>
<dbReference type="InterPro" id="IPR001623">
    <property type="entry name" value="DnaJ_domain"/>
</dbReference>
<dbReference type="GO" id="GO:0051082">
    <property type="term" value="F:unfolded protein binding"/>
    <property type="evidence" value="ECO:0007669"/>
    <property type="project" value="UniProtKB-UniRule"/>
</dbReference>
<evidence type="ECO:0000256" key="5">
    <source>
        <dbReference type="ARBA" id="ARBA00022771"/>
    </source>
</evidence>
<evidence type="ECO:0000259" key="12">
    <source>
        <dbReference type="PROSITE" id="PS51188"/>
    </source>
</evidence>
<dbReference type="NCBIfam" id="NF008035">
    <property type="entry name" value="PRK10767.1"/>
    <property type="match status" value="1"/>
</dbReference>
<name>A0A0P6XQT7_9CHLR</name>
<keyword evidence="3 9" id="KW-0479">Metal-binding</keyword>
<dbReference type="PROSITE" id="PS50076">
    <property type="entry name" value="DNAJ_2"/>
    <property type="match status" value="1"/>
</dbReference>
<evidence type="ECO:0000313" key="13">
    <source>
        <dbReference type="EMBL" id="KPL82832.1"/>
    </source>
</evidence>
<dbReference type="AlphaFoldDB" id="A0A0P6XQT7"/>
<dbReference type="SUPFAM" id="SSF49493">
    <property type="entry name" value="HSP40/DnaJ peptide-binding domain"/>
    <property type="match status" value="2"/>
</dbReference>
<feature type="binding site" evidence="9">
    <location>
        <position position="143"/>
    </location>
    <ligand>
        <name>Zn(2+)</name>
        <dbReference type="ChEBI" id="CHEBI:29105"/>
        <label>1</label>
    </ligand>
</feature>
<dbReference type="Gene3D" id="1.10.287.110">
    <property type="entry name" value="DnaJ domain"/>
    <property type="match status" value="1"/>
</dbReference>
<feature type="repeat" description="CXXCXGXG motif" evidence="9">
    <location>
        <begin position="160"/>
        <end position="167"/>
    </location>
</feature>
<dbReference type="GO" id="GO:0006260">
    <property type="term" value="P:DNA replication"/>
    <property type="evidence" value="ECO:0007669"/>
    <property type="project" value="UniProtKB-KW"/>
</dbReference>
<dbReference type="PANTHER" id="PTHR43096:SF48">
    <property type="entry name" value="CHAPERONE PROTEIN DNAJ"/>
    <property type="match status" value="1"/>
</dbReference>
<dbReference type="PROSITE" id="PS00636">
    <property type="entry name" value="DNAJ_1"/>
    <property type="match status" value="1"/>
</dbReference>
<dbReference type="GO" id="GO:0009408">
    <property type="term" value="P:response to heat"/>
    <property type="evidence" value="ECO:0007669"/>
    <property type="project" value="InterPro"/>
</dbReference>
<dbReference type="NCBIfam" id="TIGR02349">
    <property type="entry name" value="DnaJ_bact"/>
    <property type="match status" value="1"/>
</dbReference>
<gene>
    <name evidence="9" type="primary">dnaJ</name>
    <name evidence="13" type="ORF">SE15_12345</name>
</gene>
<dbReference type="GO" id="GO:0042026">
    <property type="term" value="P:protein refolding"/>
    <property type="evidence" value="ECO:0007669"/>
    <property type="project" value="TreeGrafter"/>
</dbReference>
<sequence>MAPRDYYEVLGVSRDATLDEIKSAFRSLARKYHPDVNKSPDAESIFKEINEAYSVLSDPEKRAAYDRYGHAGVSGMGGMPDFTTIDFADLFEEFFGFGMGGGARRQRRAPRRGADLHTTLWLEFEEAVFGTEKEIEITRDETCSVCHGSGAEPGTSPTRCPTCGGRGEVRQTRQTFLGSLVQVITCPTCNGSGEVIQTPCHQCRGRGLERRTLRKTVRIPAGVDNGTQIRLAGEGQPGVYGGPNGNLYIEIRVKEHKYFRRKDDDILLDLNISIPQAVLGAEIEVPTVDGKTKLTIPPGTQPGKVFRLKGKGVPHLRGNGRGDQLVIVNVEIPTRLTTEQRELFEKLAKTMGAEPRPQEKSFLDLLKEVLGG</sequence>
<proteinExistence type="inferred from homology"/>
<organism evidence="13 14">
    <name type="scientific">Thermanaerothrix daxensis</name>
    <dbReference type="NCBI Taxonomy" id="869279"/>
    <lineage>
        <taxon>Bacteria</taxon>
        <taxon>Bacillati</taxon>
        <taxon>Chloroflexota</taxon>
        <taxon>Anaerolineae</taxon>
        <taxon>Anaerolineales</taxon>
        <taxon>Anaerolineaceae</taxon>
        <taxon>Thermanaerothrix</taxon>
    </lineage>
</organism>
<dbReference type="GO" id="GO:0031072">
    <property type="term" value="F:heat shock protein binding"/>
    <property type="evidence" value="ECO:0007669"/>
    <property type="project" value="InterPro"/>
</dbReference>
<dbReference type="CDD" id="cd10747">
    <property type="entry name" value="DnaJ_C"/>
    <property type="match status" value="1"/>
</dbReference>
<comment type="domain">
    <text evidence="9">The J domain is necessary and sufficient to stimulate DnaK ATPase activity. Zinc center 1 plays an important role in the autonomous, DnaK-independent chaperone activity of DnaJ. Zinc center 2 is essential for interaction with DnaK and for DnaJ activity.</text>
</comment>
<comment type="caution">
    <text evidence="13">The sequence shown here is derived from an EMBL/GenBank/DDBJ whole genome shotgun (WGS) entry which is preliminary data.</text>
</comment>
<feature type="domain" description="CR-type" evidence="12">
    <location>
        <begin position="130"/>
        <end position="212"/>
    </location>
</feature>
<keyword evidence="5 9" id="KW-0863">Zinc-finger</keyword>